<organism evidence="2 3">
    <name type="scientific">Candidatus Roizmanbacteria bacterium RIFCSPLOWO2_02_FULL_36_11</name>
    <dbReference type="NCBI Taxonomy" id="1802071"/>
    <lineage>
        <taxon>Bacteria</taxon>
        <taxon>Candidatus Roizmaniibacteriota</taxon>
    </lineage>
</organism>
<dbReference type="AlphaFoldDB" id="A0A1F7JH45"/>
<evidence type="ECO:0000313" key="2">
    <source>
        <dbReference type="EMBL" id="OGK54935.1"/>
    </source>
</evidence>
<feature type="transmembrane region" description="Helical" evidence="1">
    <location>
        <begin position="79"/>
        <end position="96"/>
    </location>
</feature>
<keyword evidence="1" id="KW-0472">Membrane</keyword>
<reference evidence="2 3" key="1">
    <citation type="journal article" date="2016" name="Nat. Commun.">
        <title>Thousands of microbial genomes shed light on interconnected biogeochemical processes in an aquifer system.</title>
        <authorList>
            <person name="Anantharaman K."/>
            <person name="Brown C.T."/>
            <person name="Hug L.A."/>
            <person name="Sharon I."/>
            <person name="Castelle C.J."/>
            <person name="Probst A.J."/>
            <person name="Thomas B.C."/>
            <person name="Singh A."/>
            <person name="Wilkins M.J."/>
            <person name="Karaoz U."/>
            <person name="Brodie E.L."/>
            <person name="Williams K.H."/>
            <person name="Hubbard S.S."/>
            <person name="Banfield J.F."/>
        </authorList>
    </citation>
    <scope>NUCLEOTIDE SEQUENCE [LARGE SCALE GENOMIC DNA]</scope>
</reference>
<protein>
    <recommendedName>
        <fullName evidence="4">DUF5673 domain-containing protein</fullName>
    </recommendedName>
</protein>
<sequence length="213" mass="24772">MYLLIFKITVDKTVRIGENLLNTMTDVKVETNQNPQVIFSWVAPLRAYKKRSTGVLRFYIALALLLSLIVVFFGDKILVMPILAIIFLFYVLTITPPPSVTNKITKFGVETAGNAYRFDFLSYFYFVEKFDYHVLVLVSHEPYSYHIYLVIKDIDIKQKVTKLLSDYLIYQEHPHKTLTDKMTEWLTKLMPSEKDFIQEVKPVSAGKEPMKSL</sequence>
<comment type="caution">
    <text evidence="2">The sequence shown here is derived from an EMBL/GenBank/DDBJ whole genome shotgun (WGS) entry which is preliminary data.</text>
</comment>
<dbReference type="EMBL" id="MGAV01000012">
    <property type="protein sequence ID" value="OGK54935.1"/>
    <property type="molecule type" value="Genomic_DNA"/>
</dbReference>
<evidence type="ECO:0008006" key="4">
    <source>
        <dbReference type="Google" id="ProtNLM"/>
    </source>
</evidence>
<feature type="transmembrane region" description="Helical" evidence="1">
    <location>
        <begin position="55"/>
        <end position="73"/>
    </location>
</feature>
<proteinExistence type="predicted"/>
<name>A0A1F7JH45_9BACT</name>
<dbReference type="Proteomes" id="UP000177418">
    <property type="component" value="Unassembled WGS sequence"/>
</dbReference>
<evidence type="ECO:0000256" key="1">
    <source>
        <dbReference type="SAM" id="Phobius"/>
    </source>
</evidence>
<keyword evidence="1" id="KW-1133">Transmembrane helix</keyword>
<accession>A0A1F7JH45</accession>
<keyword evidence="1" id="KW-0812">Transmembrane</keyword>
<evidence type="ECO:0000313" key="3">
    <source>
        <dbReference type="Proteomes" id="UP000177418"/>
    </source>
</evidence>
<gene>
    <name evidence="2" type="ORF">A3H78_00465</name>
</gene>